<organism evidence="2 3">
    <name type="scientific">Oceanobacillus sojae</name>
    <dbReference type="NCBI Taxonomy" id="582851"/>
    <lineage>
        <taxon>Bacteria</taxon>
        <taxon>Bacillati</taxon>
        <taxon>Bacillota</taxon>
        <taxon>Bacilli</taxon>
        <taxon>Bacillales</taxon>
        <taxon>Bacillaceae</taxon>
        <taxon>Oceanobacillus</taxon>
    </lineage>
</organism>
<keyword evidence="3" id="KW-1185">Reference proteome</keyword>
<keyword evidence="1" id="KW-0812">Transmembrane</keyword>
<proteinExistence type="predicted"/>
<keyword evidence="1" id="KW-0472">Membrane</keyword>
<gene>
    <name evidence="2" type="ORF">OSO01_35210</name>
</gene>
<dbReference type="Proteomes" id="UP000321558">
    <property type="component" value="Unassembled WGS sequence"/>
</dbReference>
<feature type="transmembrane region" description="Helical" evidence="1">
    <location>
        <begin position="99"/>
        <end position="116"/>
    </location>
</feature>
<reference evidence="2 3" key="1">
    <citation type="submission" date="2019-07" db="EMBL/GenBank/DDBJ databases">
        <title>Whole genome shotgun sequence of Oceanobacillus sojae NBRC 105379.</title>
        <authorList>
            <person name="Hosoyama A."/>
            <person name="Uohara A."/>
            <person name="Ohji S."/>
            <person name="Ichikawa N."/>
        </authorList>
    </citation>
    <scope>NUCLEOTIDE SEQUENCE [LARGE SCALE GENOMIC DNA]</scope>
    <source>
        <strain evidence="2 3">NBRC 105379</strain>
    </source>
</reference>
<name>A0A511ZMV9_9BACI</name>
<dbReference type="AlphaFoldDB" id="A0A511ZMV9"/>
<evidence type="ECO:0000256" key="1">
    <source>
        <dbReference type="SAM" id="Phobius"/>
    </source>
</evidence>
<sequence length="244" mass="28043">MMGKISLYGTVIPIVLILLVGFILIGGWKYFLLIAGIVAAGKLLSKFLSNAWVNPILFLLFIAGMHYLIQDIYVTMIFAFSLILMRLIEIFINNKKIESVLAFIVMFSAALILEYSEELFHKEVEVSEAEVYPVEQEFEAVYDVVEYAVIKIEEKPKRITLHFAVERADSIEEIEELGKNFAEMVSIEISETQEIEGSDKESYGDLFVDYDLRIIIREETRKLSTGSKDTNEAKISWYVYEINY</sequence>
<comment type="caution">
    <text evidence="2">The sequence shown here is derived from an EMBL/GenBank/DDBJ whole genome shotgun (WGS) entry which is preliminary data.</text>
</comment>
<feature type="transmembrane region" description="Helical" evidence="1">
    <location>
        <begin position="12"/>
        <end position="39"/>
    </location>
</feature>
<feature type="transmembrane region" description="Helical" evidence="1">
    <location>
        <begin position="75"/>
        <end position="92"/>
    </location>
</feature>
<dbReference type="STRING" id="582851.GCA_900162665_01347"/>
<feature type="transmembrane region" description="Helical" evidence="1">
    <location>
        <begin position="51"/>
        <end position="69"/>
    </location>
</feature>
<evidence type="ECO:0000313" key="3">
    <source>
        <dbReference type="Proteomes" id="UP000321558"/>
    </source>
</evidence>
<accession>A0A511ZMV9</accession>
<dbReference type="RefSeq" id="WP_147211679.1">
    <property type="nucleotide sequence ID" value="NZ_BJYM01000015.1"/>
</dbReference>
<protein>
    <submittedName>
        <fullName evidence="2">Uncharacterized protein</fullName>
    </submittedName>
</protein>
<dbReference type="OrthoDB" id="2719831at2"/>
<keyword evidence="1" id="KW-1133">Transmembrane helix</keyword>
<evidence type="ECO:0000313" key="2">
    <source>
        <dbReference type="EMBL" id="GEN88782.1"/>
    </source>
</evidence>
<dbReference type="EMBL" id="BJYM01000015">
    <property type="protein sequence ID" value="GEN88782.1"/>
    <property type="molecule type" value="Genomic_DNA"/>
</dbReference>